<evidence type="ECO:0000313" key="3">
    <source>
        <dbReference type="Proteomes" id="UP000006697"/>
    </source>
</evidence>
<keyword evidence="3" id="KW-1185">Reference proteome</keyword>
<sequence length="104" mass="11774">MASKLTEEKFFTIEKQGDQEDVDHVSGQHEKPPRLPHERDESLDSPEAKPRKDMKQAFDDIEAGQMDTDRRGIPGVEEVERKKPGNVQEDIPASSRIPPSVPKQ</sequence>
<dbReference type="KEGG" id="har:HEAR3316"/>
<dbReference type="OrthoDB" id="8926376at2"/>
<gene>
    <name evidence="2" type="ordered locus">HEAR3316</name>
</gene>
<reference evidence="2 3" key="1">
    <citation type="journal article" date="2007" name="PLoS Genet.">
        <title>A tale of two oxidation states: bacterial colonization of arsenic-rich environments.</title>
        <authorList>
            <person name="Muller D."/>
            <person name="Medigue C."/>
            <person name="Koechler S."/>
            <person name="Barbe V."/>
            <person name="Barakat M."/>
            <person name="Talla E."/>
            <person name="Bonnefoy V."/>
            <person name="Krin E."/>
            <person name="Arsene-Ploetze F."/>
            <person name="Carapito C."/>
            <person name="Chandler M."/>
            <person name="Cournoyer B."/>
            <person name="Cruveiller S."/>
            <person name="Dossat C."/>
            <person name="Duval S."/>
            <person name="Heymann M."/>
            <person name="Leize E."/>
            <person name="Lieutaud A."/>
            <person name="Lievremont D."/>
            <person name="Makita Y."/>
            <person name="Mangenot S."/>
            <person name="Nitschke W."/>
            <person name="Ortet P."/>
            <person name="Perdrial N."/>
            <person name="Schoepp B."/>
            <person name="Siguier N."/>
            <person name="Simeonova D.D."/>
            <person name="Rouy Z."/>
            <person name="Segurens B."/>
            <person name="Turlin E."/>
            <person name="Vallenet D."/>
            <person name="Van Dorsselaer A."/>
            <person name="Weiss S."/>
            <person name="Weissenbach J."/>
            <person name="Lett M.C."/>
            <person name="Danchin A."/>
            <person name="Bertin P.N."/>
        </authorList>
    </citation>
    <scope>NUCLEOTIDE SEQUENCE [LARGE SCALE GENOMIC DNA]</scope>
    <source>
        <strain evidence="3">ULPAs1</strain>
    </source>
</reference>
<proteinExistence type="predicted"/>
<dbReference type="HOGENOM" id="CLU_177676_0_0_4"/>
<feature type="compositionally biased region" description="Basic and acidic residues" evidence="1">
    <location>
        <begin position="1"/>
        <end position="58"/>
    </location>
</feature>
<evidence type="ECO:0000313" key="2">
    <source>
        <dbReference type="EMBL" id="CAL63422.1"/>
    </source>
</evidence>
<evidence type="ECO:0000256" key="1">
    <source>
        <dbReference type="SAM" id="MobiDB-lite"/>
    </source>
</evidence>
<dbReference type="AlphaFoldDB" id="A4GA85"/>
<accession>A4GA85</accession>
<dbReference type="EMBL" id="CU207211">
    <property type="protein sequence ID" value="CAL63422.1"/>
    <property type="molecule type" value="Genomic_DNA"/>
</dbReference>
<name>A4GA85_HERAR</name>
<organism evidence="2 3">
    <name type="scientific">Herminiimonas arsenicoxydans</name>
    <dbReference type="NCBI Taxonomy" id="204773"/>
    <lineage>
        <taxon>Bacteria</taxon>
        <taxon>Pseudomonadati</taxon>
        <taxon>Pseudomonadota</taxon>
        <taxon>Betaproteobacteria</taxon>
        <taxon>Burkholderiales</taxon>
        <taxon>Oxalobacteraceae</taxon>
        <taxon>Herminiimonas</taxon>
    </lineage>
</organism>
<protein>
    <submittedName>
        <fullName evidence="2">Uncharacterized protein</fullName>
    </submittedName>
</protein>
<feature type="region of interest" description="Disordered" evidence="1">
    <location>
        <begin position="1"/>
        <end position="104"/>
    </location>
</feature>
<dbReference type="Proteomes" id="UP000006697">
    <property type="component" value="Chromosome"/>
</dbReference>
<feature type="compositionally biased region" description="Basic and acidic residues" evidence="1">
    <location>
        <begin position="67"/>
        <end position="83"/>
    </location>
</feature>